<dbReference type="OrthoDB" id="5899304at2"/>
<comment type="caution">
    <text evidence="3">The sequence shown here is derived from an EMBL/GenBank/DDBJ whole genome shotgun (WGS) entry which is preliminary data.</text>
</comment>
<evidence type="ECO:0000256" key="1">
    <source>
        <dbReference type="SAM" id="MobiDB-lite"/>
    </source>
</evidence>
<name>A0A432ZSW1_9GAMM</name>
<dbReference type="Pfam" id="PF18623">
    <property type="entry name" value="TnsE_C"/>
    <property type="match status" value="1"/>
</dbReference>
<dbReference type="Proteomes" id="UP000287996">
    <property type="component" value="Unassembled WGS sequence"/>
</dbReference>
<keyword evidence="4" id="KW-1185">Reference proteome</keyword>
<protein>
    <submittedName>
        <fullName evidence="3">Transcriptional antiterminator</fullName>
    </submittedName>
</protein>
<feature type="region of interest" description="Disordered" evidence="1">
    <location>
        <begin position="276"/>
        <end position="305"/>
    </location>
</feature>
<dbReference type="AlphaFoldDB" id="A0A432ZSW1"/>
<evidence type="ECO:0000313" key="3">
    <source>
        <dbReference type="EMBL" id="RUO80952.1"/>
    </source>
</evidence>
<dbReference type="PIRSF" id="PIRSF004567">
    <property type="entry name" value="Transposition_TnsE"/>
    <property type="match status" value="1"/>
</dbReference>
<accession>A0A432ZSW1</accession>
<organism evidence="3 4">
    <name type="scientific">Idiomarina tyrosinivorans</name>
    <dbReference type="NCBI Taxonomy" id="1445662"/>
    <lineage>
        <taxon>Bacteria</taxon>
        <taxon>Pseudomonadati</taxon>
        <taxon>Pseudomonadota</taxon>
        <taxon>Gammaproteobacteria</taxon>
        <taxon>Alteromonadales</taxon>
        <taxon>Idiomarinaceae</taxon>
        <taxon>Idiomarina</taxon>
    </lineage>
</organism>
<feature type="compositionally biased region" description="Low complexity" evidence="1">
    <location>
        <begin position="334"/>
        <end position="346"/>
    </location>
</feature>
<feature type="region of interest" description="Disordered" evidence="1">
    <location>
        <begin position="326"/>
        <end position="358"/>
    </location>
</feature>
<gene>
    <name evidence="3" type="ORF">CWI84_02230</name>
</gene>
<dbReference type="EMBL" id="PIQH01000002">
    <property type="protein sequence ID" value="RUO80952.1"/>
    <property type="molecule type" value="Genomic_DNA"/>
</dbReference>
<evidence type="ECO:0000313" key="4">
    <source>
        <dbReference type="Proteomes" id="UP000287996"/>
    </source>
</evidence>
<proteinExistence type="predicted"/>
<dbReference type="InterPro" id="IPR016421">
    <property type="entry name" value="Transposition_TnsE"/>
</dbReference>
<feature type="domain" description="TnsE C-terminal" evidence="2">
    <location>
        <begin position="379"/>
        <end position="524"/>
    </location>
</feature>
<dbReference type="RefSeq" id="WP_126840958.1">
    <property type="nucleotide sequence ID" value="NZ_PIQH01000002.1"/>
</dbReference>
<reference evidence="3 4" key="1">
    <citation type="journal article" date="2011" name="Front. Microbiol.">
        <title>Genomic signatures of strain selection and enhancement in Bacillus atrophaeus var. globigii, a historical biowarfare simulant.</title>
        <authorList>
            <person name="Gibbons H.S."/>
            <person name="Broomall S.M."/>
            <person name="McNew L.A."/>
            <person name="Daligault H."/>
            <person name="Chapman C."/>
            <person name="Bruce D."/>
            <person name="Karavis M."/>
            <person name="Krepps M."/>
            <person name="McGregor P.A."/>
            <person name="Hong C."/>
            <person name="Park K.H."/>
            <person name="Akmal A."/>
            <person name="Feldman A."/>
            <person name="Lin J.S."/>
            <person name="Chang W.E."/>
            <person name="Higgs B.W."/>
            <person name="Demirev P."/>
            <person name="Lindquist J."/>
            <person name="Liem A."/>
            <person name="Fochler E."/>
            <person name="Read T.D."/>
            <person name="Tapia R."/>
            <person name="Johnson S."/>
            <person name="Bishop-Lilly K.A."/>
            <person name="Detter C."/>
            <person name="Han C."/>
            <person name="Sozhamannan S."/>
            <person name="Rosenzweig C.N."/>
            <person name="Skowronski E.W."/>
        </authorList>
    </citation>
    <scope>NUCLEOTIDE SEQUENCE [LARGE SCALE GENOMIC DNA]</scope>
    <source>
        <strain evidence="3 4">CC-PW-9</strain>
    </source>
</reference>
<evidence type="ECO:0000259" key="2">
    <source>
        <dbReference type="Pfam" id="PF18623"/>
    </source>
</evidence>
<dbReference type="InterPro" id="IPR041419">
    <property type="entry name" value="TnsE_C"/>
</dbReference>
<sequence length="533" mass="60122">MDRLGGFEDNTWINGIGSVFKRADGSQWGINLSIYPRKTRGSDSVLLSQAPILVRKNVINPTRPFRKQGSEIEFTVDNLQKWEVSNLEDCPAKERDLPKERKSRCFVKTLPDGMTVYLPQFELARALFFHNAYFSRACLEHGILQNEFSVEHDATNSEHAVITVLPNSTCPDNVFSDPGYRRYLAWLLLDNDARLSYESISTAQLESGFNRGSYRIWNFEFEPPPLQGVNLKVRGNLDSEINTLLVYEITELTGIPTGVPSDVEFFSPKFYVPELSSGKGGRDGDYQPPNHEVDEDQDSSGENDPVQIEGVKTKVEFAKAVNTHKTAKKRKKVGSSGNSEGGEASSLVSTEEQSPMGDLPSAEWDGLDEATDDMHLYASKFESFSKMLELLVINHQCKVERLAFRKLPAVGRCKMHLMRNDSTPRCWMLVRVTVSGHQLYLMEVDTSDAAKSLSTKVVMASSEKAVIERLSEIEIKLLKKSLSWPKDYFDGEFGKESHFFIVHQASDKAGVIRQKKVERWANNVYRNLVIKLG</sequence>